<dbReference type="AlphaFoldDB" id="E4N3U7"/>
<reference evidence="3 4" key="1">
    <citation type="journal article" date="2010" name="DNA Res.">
        <title>Genome sequence of Kitasatospora setae NBRC 14216T: an evolutionary snapshot of the family Streptomycetaceae.</title>
        <authorList>
            <person name="Ichikawa N."/>
            <person name="Oguchi A."/>
            <person name="Ikeda H."/>
            <person name="Ishikawa J."/>
            <person name="Kitani S."/>
            <person name="Watanabe Y."/>
            <person name="Nakamura S."/>
            <person name="Katano Y."/>
            <person name="Kishi E."/>
            <person name="Sasagawa M."/>
            <person name="Ankai A."/>
            <person name="Fukui S."/>
            <person name="Hashimoto Y."/>
            <person name="Kamata S."/>
            <person name="Otoguro M."/>
            <person name="Tanikawa S."/>
            <person name="Nihira T."/>
            <person name="Horinouchi S."/>
            <person name="Ohnishi Y."/>
            <person name="Hayakawa M."/>
            <person name="Kuzuyama T."/>
            <person name="Arisawa A."/>
            <person name="Nomoto F."/>
            <person name="Miura H."/>
            <person name="Takahashi Y."/>
            <person name="Fujita N."/>
        </authorList>
    </citation>
    <scope>NUCLEOTIDE SEQUENCE [LARGE SCALE GENOMIC DNA]</scope>
    <source>
        <strain evidence="4">ATCC 33774 / DSM 43861 / JCM 3304 / KCC A-0304 / NBRC 14216 / KM-6054</strain>
    </source>
</reference>
<accession>E4N3U7</accession>
<dbReference type="HOGENOM" id="CLU_000022_23_7_11"/>
<dbReference type="SUPFAM" id="SSF56801">
    <property type="entry name" value="Acetyl-CoA synthetase-like"/>
    <property type="match status" value="1"/>
</dbReference>
<dbReference type="PROSITE" id="PS00455">
    <property type="entry name" value="AMP_BINDING"/>
    <property type="match status" value="1"/>
</dbReference>
<sequence length="546" mass="58716">MTADDTLVTALEQQAAEHGDKFLAFPDTGERITTAELARASALSAAGLRDRGVPEDRVVGLLTPTGPAFFTAFFGVLRTGCAAAVLPLPWGDARTRAERLVPLLDAGGIRHLLVAPSYRDCADRLRALRPGLAVIPLDERGARPHHGSGRADALAVLQLTSGSTSAPKGVRLTHRAYLHGVRSTARSWGITTRDTWVGWMPHFHDFGLVTALAQLLHGGDQHQFAPMTAMRSPLRFLRHLAEQRGTATAGPNFFYDRLAEAAAADPRAVAELDLTALRLGVNGAEPVRPATLDSFDRALAPAGARPHLVRPAYGLAEATLVATMARPGPRPRVEHLDRALLADHGRARLLPPDAPGGKALASVGTPVEDLRLRIADPRGRPCPDGTLGEVQLQGPMLTTGYHRHPEATRELFDGPWLRTGDLGFLLDGELFVAGRAKDMIIVRGVNHFPEDVEAAARSVPGVHRGRCVAFAVEPTEPGEHLVLVAETLPAERTPELRQLLTAAVREQTGLAEVEVRLAPPGWIPRTSSGKWQRATARARLADTRLT</sequence>
<keyword evidence="4" id="KW-1185">Reference proteome</keyword>
<proteinExistence type="inferred from homology"/>
<dbReference type="Proteomes" id="UP000007076">
    <property type="component" value="Chromosome"/>
</dbReference>
<dbReference type="RefSeq" id="WP_014138875.1">
    <property type="nucleotide sequence ID" value="NC_016109.1"/>
</dbReference>
<dbReference type="GO" id="GO:0006633">
    <property type="term" value="P:fatty acid biosynthetic process"/>
    <property type="evidence" value="ECO:0007669"/>
    <property type="project" value="TreeGrafter"/>
</dbReference>
<dbReference type="GO" id="GO:0070566">
    <property type="term" value="F:adenylyltransferase activity"/>
    <property type="evidence" value="ECO:0007669"/>
    <property type="project" value="TreeGrafter"/>
</dbReference>
<dbReference type="InterPro" id="IPR045851">
    <property type="entry name" value="AMP-bd_C_sf"/>
</dbReference>
<dbReference type="STRING" id="452652.KSE_58070"/>
<dbReference type="PANTHER" id="PTHR22754">
    <property type="entry name" value="DISCO-INTERACTING PROTEIN 2 DIP2 -RELATED"/>
    <property type="match status" value="1"/>
</dbReference>
<comment type="similarity">
    <text evidence="1">Belongs to the ATP-dependent AMP-binding enzyme family.</text>
</comment>
<protein>
    <recommendedName>
        <fullName evidence="2">AMP-dependent synthetase/ligase domain-containing protein</fullName>
    </recommendedName>
</protein>
<dbReference type="PATRIC" id="fig|452652.3.peg.5816"/>
<dbReference type="Pfam" id="PF00501">
    <property type="entry name" value="AMP-binding"/>
    <property type="match status" value="1"/>
</dbReference>
<dbReference type="GO" id="GO:0005886">
    <property type="term" value="C:plasma membrane"/>
    <property type="evidence" value="ECO:0007669"/>
    <property type="project" value="TreeGrafter"/>
</dbReference>
<dbReference type="InterPro" id="IPR000873">
    <property type="entry name" value="AMP-dep_synth/lig_dom"/>
</dbReference>
<evidence type="ECO:0000313" key="3">
    <source>
        <dbReference type="EMBL" id="BAJ31578.1"/>
    </source>
</evidence>
<evidence type="ECO:0000313" key="4">
    <source>
        <dbReference type="Proteomes" id="UP000007076"/>
    </source>
</evidence>
<dbReference type="InterPro" id="IPR042099">
    <property type="entry name" value="ANL_N_sf"/>
</dbReference>
<evidence type="ECO:0000259" key="2">
    <source>
        <dbReference type="Pfam" id="PF00501"/>
    </source>
</evidence>
<dbReference type="KEGG" id="ksk:KSE_58070"/>
<dbReference type="Gene3D" id="3.40.50.12780">
    <property type="entry name" value="N-terminal domain of ligase-like"/>
    <property type="match status" value="1"/>
</dbReference>
<dbReference type="eggNOG" id="COG0318">
    <property type="taxonomic scope" value="Bacteria"/>
</dbReference>
<gene>
    <name evidence="3" type="ordered locus">KSE_58070</name>
</gene>
<dbReference type="EMBL" id="AP010968">
    <property type="protein sequence ID" value="BAJ31578.1"/>
    <property type="molecule type" value="Genomic_DNA"/>
</dbReference>
<dbReference type="InterPro" id="IPR020845">
    <property type="entry name" value="AMP-binding_CS"/>
</dbReference>
<name>E4N3U7_KITSK</name>
<dbReference type="PANTHER" id="PTHR22754:SF32">
    <property type="entry name" value="DISCO-INTERACTING PROTEIN 2"/>
    <property type="match status" value="1"/>
</dbReference>
<feature type="domain" description="AMP-dependent synthetase/ligase" evidence="2">
    <location>
        <begin position="11"/>
        <end position="402"/>
    </location>
</feature>
<organism evidence="3 4">
    <name type="scientific">Kitasatospora setae (strain ATCC 33774 / DSM 43861 / JCM 3304 / KCC A-0304 / NBRC 14216 / KM-6054)</name>
    <name type="common">Streptomyces setae</name>
    <dbReference type="NCBI Taxonomy" id="452652"/>
    <lineage>
        <taxon>Bacteria</taxon>
        <taxon>Bacillati</taxon>
        <taxon>Actinomycetota</taxon>
        <taxon>Actinomycetes</taxon>
        <taxon>Kitasatosporales</taxon>
        <taxon>Streptomycetaceae</taxon>
        <taxon>Kitasatospora</taxon>
    </lineage>
</organism>
<dbReference type="Gene3D" id="3.30.300.30">
    <property type="match status" value="1"/>
</dbReference>
<evidence type="ECO:0000256" key="1">
    <source>
        <dbReference type="ARBA" id="ARBA00006432"/>
    </source>
</evidence>